<organism evidence="1 2">
    <name type="scientific">Halalkalibacter krulwichiae</name>
    <dbReference type="NCBI Taxonomy" id="199441"/>
    <lineage>
        <taxon>Bacteria</taxon>
        <taxon>Bacillati</taxon>
        <taxon>Bacillota</taxon>
        <taxon>Bacilli</taxon>
        <taxon>Bacillales</taxon>
        <taxon>Bacillaceae</taxon>
        <taxon>Halalkalibacter</taxon>
    </lineage>
</organism>
<dbReference type="GO" id="GO:0003690">
    <property type="term" value="F:double-stranded DNA binding"/>
    <property type="evidence" value="ECO:0007669"/>
    <property type="project" value="InterPro"/>
</dbReference>
<accession>A0A1X9MAP7</accession>
<dbReference type="GO" id="GO:0006265">
    <property type="term" value="P:DNA topological change"/>
    <property type="evidence" value="ECO:0007669"/>
    <property type="project" value="InterPro"/>
</dbReference>
<dbReference type="STRING" id="199441.BkAM31D_11920"/>
<sequence length="41" mass="4980">MARRKRLLVPEARKAMNQFKNQVMAEQGYFIDERNPDHVKY</sequence>
<protein>
    <submittedName>
        <fullName evidence="1">Uncharacterized protein</fullName>
    </submittedName>
</protein>
<gene>
    <name evidence="1" type="ORF">BkAM31D_11920</name>
</gene>
<evidence type="ECO:0000313" key="2">
    <source>
        <dbReference type="Proteomes" id="UP000193006"/>
    </source>
</evidence>
<dbReference type="EMBL" id="CP020814">
    <property type="protein sequence ID" value="ARK30478.1"/>
    <property type="molecule type" value="Genomic_DNA"/>
</dbReference>
<proteinExistence type="predicted"/>
<keyword evidence="2" id="KW-1185">Reference proteome</keyword>
<name>A0A1X9MAP7_9BACI</name>
<evidence type="ECO:0000313" key="1">
    <source>
        <dbReference type="EMBL" id="ARK30478.1"/>
    </source>
</evidence>
<dbReference type="AlphaFoldDB" id="A0A1X9MAP7"/>
<dbReference type="Pfam" id="PF00269">
    <property type="entry name" value="SASP"/>
    <property type="match status" value="1"/>
</dbReference>
<dbReference type="InterPro" id="IPR001448">
    <property type="entry name" value="SASP_alpha/beta-type"/>
</dbReference>
<reference evidence="1 2" key="1">
    <citation type="submission" date="2017-04" db="EMBL/GenBank/DDBJ databases">
        <title>Bacillus krulwichiae AM31D Genome sequencing and assembly.</title>
        <authorList>
            <person name="Krulwich T.A."/>
            <person name="Anastor L."/>
            <person name="Ehrlich R."/>
            <person name="Ehrlich G.D."/>
            <person name="Janto B."/>
        </authorList>
    </citation>
    <scope>NUCLEOTIDE SEQUENCE [LARGE SCALE GENOMIC DNA]</scope>
    <source>
        <strain evidence="1 2">AM31D</strain>
    </source>
</reference>
<dbReference type="Proteomes" id="UP000193006">
    <property type="component" value="Chromosome"/>
</dbReference>
<dbReference type="KEGG" id="bkw:BkAM31D_11920"/>